<keyword evidence="5" id="KW-0001">2Fe-2S</keyword>
<keyword evidence="8" id="KW-1278">Translocase</keyword>
<dbReference type="Pfam" id="PF13510">
    <property type="entry name" value="Fer2_4"/>
    <property type="match status" value="1"/>
</dbReference>
<accession>A0A7C9JMY3</accession>
<evidence type="ECO:0000256" key="11">
    <source>
        <dbReference type="ARBA" id="ARBA00023027"/>
    </source>
</evidence>
<feature type="domain" description="2Fe-2S ferredoxin-type" evidence="14">
    <location>
        <begin position="1"/>
        <end position="78"/>
    </location>
</feature>
<dbReference type="FunFam" id="3.10.20.740:FF:000004">
    <property type="entry name" value="NADH-quinone oxidoreductase"/>
    <property type="match status" value="1"/>
</dbReference>
<evidence type="ECO:0000259" key="16">
    <source>
        <dbReference type="PROSITE" id="PS51839"/>
    </source>
</evidence>
<dbReference type="InterPro" id="IPR004108">
    <property type="entry name" value="Fe_hydrogenase_lsu_C"/>
</dbReference>
<dbReference type="CDD" id="cd00207">
    <property type="entry name" value="fer2"/>
    <property type="match status" value="1"/>
</dbReference>
<feature type="domain" description="4Fe-4S ferredoxin-type" evidence="15">
    <location>
        <begin position="194"/>
        <end position="223"/>
    </location>
</feature>
<dbReference type="Gene3D" id="3.40.950.10">
    <property type="entry name" value="Fe-only Hydrogenase (Larger Subunit), Chain L, domain 3"/>
    <property type="match status" value="1"/>
</dbReference>
<dbReference type="GO" id="GO:0008901">
    <property type="term" value="F:ferredoxin hydrogenase activity"/>
    <property type="evidence" value="ECO:0007669"/>
    <property type="project" value="InterPro"/>
</dbReference>
<dbReference type="GO" id="GO:0051539">
    <property type="term" value="F:4 iron, 4 sulfur cluster binding"/>
    <property type="evidence" value="ECO:0007669"/>
    <property type="project" value="UniProtKB-KW"/>
</dbReference>
<dbReference type="InterPro" id="IPR036010">
    <property type="entry name" value="2Fe-2S_ferredoxin-like_sf"/>
</dbReference>
<evidence type="ECO:0000256" key="10">
    <source>
        <dbReference type="ARBA" id="ARBA00023014"/>
    </source>
</evidence>
<dbReference type="GO" id="GO:0042773">
    <property type="term" value="P:ATP synthesis coupled electron transport"/>
    <property type="evidence" value="ECO:0007669"/>
    <property type="project" value="InterPro"/>
</dbReference>
<dbReference type="EMBL" id="QWKH01000019">
    <property type="protein sequence ID" value="NBI34238.1"/>
    <property type="molecule type" value="Genomic_DNA"/>
</dbReference>
<keyword evidence="4" id="KW-0004">4Fe-4S</keyword>
<dbReference type="SUPFAM" id="SSF54292">
    <property type="entry name" value="2Fe-2S ferredoxin-like"/>
    <property type="match status" value="1"/>
</dbReference>
<dbReference type="Gene3D" id="4.10.260.20">
    <property type="entry name" value="Iron hydrogenase, small subunit"/>
    <property type="match status" value="1"/>
</dbReference>
<dbReference type="InterPro" id="IPR019574">
    <property type="entry name" value="NADH_UbQ_OxRdtase_Gsu_4Fe4S-bd"/>
</dbReference>
<evidence type="ECO:0000256" key="12">
    <source>
        <dbReference type="ARBA" id="ARBA00023136"/>
    </source>
</evidence>
<dbReference type="PROSITE" id="PS51085">
    <property type="entry name" value="2FE2S_FER_2"/>
    <property type="match status" value="1"/>
</dbReference>
<dbReference type="Pfam" id="PF10588">
    <property type="entry name" value="NADH-G_4Fe-4S_3"/>
    <property type="match status" value="1"/>
</dbReference>
<feature type="domain" description="4Fe-4S His(Cys)3-ligated-type" evidence="16">
    <location>
        <begin position="78"/>
        <end position="117"/>
    </location>
</feature>
<protein>
    <submittedName>
        <fullName evidence="17">Hydrogenase</fullName>
    </submittedName>
</protein>
<dbReference type="GO" id="GO:0008137">
    <property type="term" value="F:NADH dehydrogenase (ubiquinone) activity"/>
    <property type="evidence" value="ECO:0007669"/>
    <property type="project" value="InterPro"/>
</dbReference>
<dbReference type="PANTHER" id="PTHR11615">
    <property type="entry name" value="NITRATE, FORMATE, IRON DEHYDROGENASE"/>
    <property type="match status" value="1"/>
</dbReference>
<dbReference type="NCBIfam" id="TIGR02512">
    <property type="entry name" value="FeFe_hydrog_A"/>
    <property type="match status" value="1"/>
</dbReference>
<gene>
    <name evidence="17" type="ORF">D1639_04165</name>
</gene>
<dbReference type="SMART" id="SM00929">
    <property type="entry name" value="NADH-G_4Fe-4S_3"/>
    <property type="match status" value="1"/>
</dbReference>
<dbReference type="InterPro" id="IPR013352">
    <property type="entry name" value="Fe_hydrogenase_subset"/>
</dbReference>
<name>A0A7C9JMY3_9BACT</name>
<dbReference type="InterPro" id="IPR017900">
    <property type="entry name" value="4Fe4S_Fe_S_CS"/>
</dbReference>
<evidence type="ECO:0000256" key="13">
    <source>
        <dbReference type="ARBA" id="ARBA00034078"/>
    </source>
</evidence>
<dbReference type="Pfam" id="PF02256">
    <property type="entry name" value="Fe_hyd_SSU"/>
    <property type="match status" value="1"/>
</dbReference>
<dbReference type="AlphaFoldDB" id="A0A7C9JMY3"/>
<evidence type="ECO:0000313" key="17">
    <source>
        <dbReference type="EMBL" id="NBI34238.1"/>
    </source>
</evidence>
<evidence type="ECO:0000259" key="14">
    <source>
        <dbReference type="PROSITE" id="PS51085"/>
    </source>
</evidence>
<dbReference type="SUPFAM" id="SSF53920">
    <property type="entry name" value="Fe-only hydrogenase"/>
    <property type="match status" value="1"/>
</dbReference>
<organism evidence="17">
    <name type="scientific">Muribaculaceae bacterium Z82</name>
    <dbReference type="NCBI Taxonomy" id="2304548"/>
    <lineage>
        <taxon>Bacteria</taxon>
        <taxon>Pseudomonadati</taxon>
        <taxon>Bacteroidota</taxon>
        <taxon>Bacteroidia</taxon>
        <taxon>Bacteroidales</taxon>
        <taxon>Muribaculaceae</taxon>
    </lineage>
</organism>
<dbReference type="Gene3D" id="3.30.70.20">
    <property type="match status" value="1"/>
</dbReference>
<evidence type="ECO:0000256" key="7">
    <source>
        <dbReference type="ARBA" id="ARBA00022737"/>
    </source>
</evidence>
<dbReference type="Gene3D" id="3.10.20.740">
    <property type="match status" value="1"/>
</dbReference>
<comment type="cofactor">
    <cofactor evidence="13">
        <name>[2Fe-2S] cluster</name>
        <dbReference type="ChEBI" id="CHEBI:190135"/>
    </cofactor>
</comment>
<dbReference type="Pfam" id="PF12838">
    <property type="entry name" value="Fer4_7"/>
    <property type="match status" value="1"/>
</dbReference>
<dbReference type="SMART" id="SM00902">
    <property type="entry name" value="Fe_hyd_SSU"/>
    <property type="match status" value="1"/>
</dbReference>
<evidence type="ECO:0000256" key="6">
    <source>
        <dbReference type="ARBA" id="ARBA00022723"/>
    </source>
</evidence>
<comment type="subcellular location">
    <subcellularLocation>
        <location evidence="2">Membrane</location>
    </subcellularLocation>
</comment>
<dbReference type="PROSITE" id="PS51379">
    <property type="entry name" value="4FE4S_FER_2"/>
    <property type="match status" value="2"/>
</dbReference>
<evidence type="ECO:0000256" key="4">
    <source>
        <dbReference type="ARBA" id="ARBA00022485"/>
    </source>
</evidence>
<evidence type="ECO:0000259" key="15">
    <source>
        <dbReference type="PROSITE" id="PS51379"/>
    </source>
</evidence>
<dbReference type="InterPro" id="IPR036991">
    <property type="entry name" value="Fe_hydrogenase_ssu_sf"/>
</dbReference>
<dbReference type="InterPro" id="IPR003149">
    <property type="entry name" value="Fe_hydrogenase_ssu"/>
</dbReference>
<comment type="caution">
    <text evidence="17">The sequence shown here is derived from an EMBL/GenBank/DDBJ whole genome shotgun (WGS) entry which is preliminary data.</text>
</comment>
<dbReference type="InterPro" id="IPR009016">
    <property type="entry name" value="Fe_hydrogenase"/>
</dbReference>
<dbReference type="GO" id="GO:0051537">
    <property type="term" value="F:2 iron, 2 sulfur cluster binding"/>
    <property type="evidence" value="ECO:0007669"/>
    <property type="project" value="UniProtKB-KW"/>
</dbReference>
<dbReference type="Pfam" id="PF02906">
    <property type="entry name" value="Fe_hyd_lg_C"/>
    <property type="match status" value="1"/>
</dbReference>
<dbReference type="PROSITE" id="PS00641">
    <property type="entry name" value="COMPLEX1_75K_1"/>
    <property type="match status" value="1"/>
</dbReference>
<keyword evidence="10" id="KW-0411">Iron-sulfur</keyword>
<evidence type="ECO:0000256" key="1">
    <source>
        <dbReference type="ARBA" id="ARBA00001966"/>
    </source>
</evidence>
<evidence type="ECO:0000256" key="2">
    <source>
        <dbReference type="ARBA" id="ARBA00004370"/>
    </source>
</evidence>
<keyword evidence="11" id="KW-0520">NAD</keyword>
<dbReference type="GO" id="GO:0005506">
    <property type="term" value="F:iron ion binding"/>
    <property type="evidence" value="ECO:0007669"/>
    <property type="project" value="InterPro"/>
</dbReference>
<dbReference type="InterPro" id="IPR017896">
    <property type="entry name" value="4Fe4S_Fe-S-bd"/>
</dbReference>
<sequence>MVNVTVDGKALAVAEGSTILQAAAQAGIAIPTLCYFADLNDIGACRVCVVEVRGEERLAAACNTAVREGMEVVTESEAIAEARATALRLLLSQHDLNCAYCHRNGTCKLQGLLLEYGVAERDGWGNVVETGQPRFAKQLLRGRRAKWPADAIVQRDTNKCVKCGRCIAACDKLENIGVWSFVGTGVFSNVGVADGLSMREAGCVACGQCITHCPTGALTERDDVEALKAAIADPHITTVVQIAPATRTSWGVGLGADDGALDVEVMVAALKQLGVDYVFDTSFAADLTIMEEGTELLHGLGAGEPDENGITWPLFTSCCPAWVRRAKDRHPDALAHLSSAKSPMMMLGAVIKTWFARKQNLDPAKIYSVALMPCTAKKHEVRLPMESNPGIPDMDGSLTTRELVRWVRSSGIDVGALEPQPLDNPLGAYTGAGVIFGTTGGVMEAALRTAYFVATGQLPPPDGFEFAASPHGGWVEATFTMGESSVRCAVAHGLSNAEALLDAVRAGKAEYDFVEVMACPSGCAGGGGQPIDGTESECGLERGQTLRKLDKTKLPLRYSHENPQVQALYSEYFGEPCSELAHHLLHTVHVAD</sequence>
<evidence type="ECO:0000256" key="5">
    <source>
        <dbReference type="ARBA" id="ARBA00022714"/>
    </source>
</evidence>
<dbReference type="Gene3D" id="3.40.50.1780">
    <property type="match status" value="1"/>
</dbReference>
<dbReference type="PROSITE" id="PS00198">
    <property type="entry name" value="4FE4S_FER_1"/>
    <property type="match status" value="1"/>
</dbReference>
<proteinExistence type="inferred from homology"/>
<dbReference type="FunFam" id="3.30.70.20:FF:000035">
    <property type="entry name" value="Iron hydrogenase 1"/>
    <property type="match status" value="1"/>
</dbReference>
<keyword evidence="7" id="KW-0677">Repeat</keyword>
<dbReference type="InterPro" id="IPR000283">
    <property type="entry name" value="NADH_UbQ_OxRdtase_75kDa_su_CS"/>
</dbReference>
<keyword evidence="9" id="KW-0408">Iron</keyword>
<evidence type="ECO:0000256" key="8">
    <source>
        <dbReference type="ARBA" id="ARBA00022967"/>
    </source>
</evidence>
<evidence type="ECO:0000256" key="3">
    <source>
        <dbReference type="ARBA" id="ARBA00005404"/>
    </source>
</evidence>
<feature type="domain" description="4Fe-4S ferredoxin-type" evidence="15">
    <location>
        <begin position="151"/>
        <end position="181"/>
    </location>
</feature>
<keyword evidence="6" id="KW-0479">Metal-binding</keyword>
<reference evidence="17" key="1">
    <citation type="submission" date="2018-08" db="EMBL/GenBank/DDBJ databases">
        <title>Murine metabolic-syndrome-specific gut microbial biobank.</title>
        <authorList>
            <person name="Liu C."/>
        </authorList>
    </citation>
    <scope>NUCLEOTIDE SEQUENCE [LARGE SCALE GENOMIC DNA]</scope>
    <source>
        <strain evidence="17">Z82</strain>
    </source>
</reference>
<evidence type="ECO:0000256" key="9">
    <source>
        <dbReference type="ARBA" id="ARBA00023004"/>
    </source>
</evidence>
<comment type="similarity">
    <text evidence="3">Belongs to the complex I 75 kDa subunit family.</text>
</comment>
<dbReference type="InterPro" id="IPR001041">
    <property type="entry name" value="2Fe-2S_ferredoxin-type"/>
</dbReference>
<dbReference type="PROSITE" id="PS51839">
    <property type="entry name" value="4FE4S_HC3"/>
    <property type="match status" value="1"/>
</dbReference>
<comment type="cofactor">
    <cofactor evidence="1">
        <name>[4Fe-4S] cluster</name>
        <dbReference type="ChEBI" id="CHEBI:49883"/>
    </cofactor>
</comment>
<keyword evidence="12" id="KW-0472">Membrane</keyword>
<dbReference type="SUPFAM" id="SSF54862">
    <property type="entry name" value="4Fe-4S ferredoxins"/>
    <property type="match status" value="1"/>
</dbReference>
<dbReference type="GO" id="GO:0016020">
    <property type="term" value="C:membrane"/>
    <property type="evidence" value="ECO:0007669"/>
    <property type="project" value="UniProtKB-SubCell"/>
</dbReference>
<dbReference type="InterPro" id="IPR050340">
    <property type="entry name" value="Cytosolic_Fe-S_CAF"/>
</dbReference>